<comment type="function">
    <text evidence="8">Subunit of the oligosaccharyl transferase (OST) complex that catalyzes the initial transfer of a defined glycan (Glc(3)Man(9)GlcNAc(2) in eukaryotes) from the lipid carrier dolichol-pyrophosphate to an asparagine residue within an Asn-X-Ser/Thr consensus motif in nascent polypeptide chains, the first step in protein N-glycosylation. N-glycosylation occurs cotranslationally and the complex associates with the Sec61 complex at the channel-forming translocon complex that mediates protein translocation across the endoplasmic reticulum (ER). All subunits are required for a maximal enzyme activity.</text>
</comment>
<evidence type="ECO:0000256" key="7">
    <source>
        <dbReference type="ARBA" id="ARBA00023136"/>
    </source>
</evidence>
<dbReference type="Proteomes" id="UP000654370">
    <property type="component" value="Unassembled WGS sequence"/>
</dbReference>
<dbReference type="GO" id="GO:0008250">
    <property type="term" value="C:oligosaccharyltransferase complex"/>
    <property type="evidence" value="ECO:0007669"/>
    <property type="project" value="InterPro"/>
</dbReference>
<keyword evidence="10" id="KW-1185">Reference proteome</keyword>
<dbReference type="GO" id="GO:0006487">
    <property type="term" value="P:protein N-linked glycosylation"/>
    <property type="evidence" value="ECO:0007669"/>
    <property type="project" value="TreeGrafter"/>
</dbReference>
<evidence type="ECO:0000256" key="8">
    <source>
        <dbReference type="RuleBase" id="RU361136"/>
    </source>
</evidence>
<evidence type="ECO:0000313" key="10">
    <source>
        <dbReference type="Proteomes" id="UP000654370"/>
    </source>
</evidence>
<evidence type="ECO:0000256" key="2">
    <source>
        <dbReference type="ARBA" id="ARBA00004922"/>
    </source>
</evidence>
<evidence type="ECO:0000256" key="4">
    <source>
        <dbReference type="ARBA" id="ARBA00022692"/>
    </source>
</evidence>
<keyword evidence="4 8" id="KW-0812">Transmembrane</keyword>
<proteinExistence type="inferred from homology"/>
<feature type="transmembrane region" description="Helical" evidence="8">
    <location>
        <begin position="54"/>
        <end position="74"/>
    </location>
</feature>
<dbReference type="OrthoDB" id="445566at2759"/>
<dbReference type="AlphaFoldDB" id="A0A8H7U876"/>
<comment type="subunit">
    <text evidence="8">Component of the oligosaccharyltransferase (OST) complex.</text>
</comment>
<evidence type="ECO:0000256" key="3">
    <source>
        <dbReference type="ARBA" id="ARBA00009386"/>
    </source>
</evidence>
<evidence type="ECO:0000256" key="5">
    <source>
        <dbReference type="ARBA" id="ARBA00022824"/>
    </source>
</evidence>
<feature type="transmembrane region" description="Helical" evidence="8">
    <location>
        <begin position="80"/>
        <end position="100"/>
    </location>
</feature>
<comment type="caution">
    <text evidence="8">Lacks conserved residue(s) required for the propagation of feature annotation.</text>
</comment>
<keyword evidence="7 8" id="KW-0472">Membrane</keyword>
<comment type="pathway">
    <text evidence="2 8">Protein modification; protein glycosylation.</text>
</comment>
<evidence type="ECO:0000256" key="6">
    <source>
        <dbReference type="ARBA" id="ARBA00022989"/>
    </source>
</evidence>
<comment type="similarity">
    <text evidence="3 8">Belongs to the DAD/OST2 family.</text>
</comment>
<comment type="subcellular location">
    <subcellularLocation>
        <location evidence="1 8">Endoplasmic reticulum membrane</location>
        <topology evidence="1 8">Multi-pass membrane protein</topology>
    </subcellularLocation>
</comment>
<name>A0A8H7U876_MORIS</name>
<dbReference type="EMBL" id="JAEPQZ010000011">
    <property type="protein sequence ID" value="KAG2175491.1"/>
    <property type="molecule type" value="Genomic_DNA"/>
</dbReference>
<evidence type="ECO:0000256" key="1">
    <source>
        <dbReference type="ARBA" id="ARBA00004477"/>
    </source>
</evidence>
<keyword evidence="6 8" id="KW-1133">Transmembrane helix</keyword>
<dbReference type="UniPathway" id="UPA00378"/>
<evidence type="ECO:0000313" key="9">
    <source>
        <dbReference type="EMBL" id="KAG2175491.1"/>
    </source>
</evidence>
<dbReference type="PANTHER" id="PTHR10705:SF0">
    <property type="entry name" value="DOLICHYL-DIPHOSPHOOLIGOSACCHARIDE--PROTEIN GLYCOSYLTRANSFERASE SUBUNIT DAD1"/>
    <property type="match status" value="1"/>
</dbReference>
<organism evidence="9 10">
    <name type="scientific">Mortierella isabellina</name>
    <name type="common">Filamentous fungus</name>
    <name type="synonym">Umbelopsis isabellina</name>
    <dbReference type="NCBI Taxonomy" id="91625"/>
    <lineage>
        <taxon>Eukaryota</taxon>
        <taxon>Fungi</taxon>
        <taxon>Fungi incertae sedis</taxon>
        <taxon>Mucoromycota</taxon>
        <taxon>Mucoromycotina</taxon>
        <taxon>Umbelopsidomycetes</taxon>
        <taxon>Umbelopsidales</taxon>
        <taxon>Umbelopsidaceae</taxon>
        <taxon>Umbelopsis</taxon>
    </lineage>
</organism>
<keyword evidence="5 8" id="KW-0256">Endoplasmic reticulum</keyword>
<gene>
    <name evidence="9" type="ORF">INT43_001138</name>
</gene>
<reference evidence="9" key="1">
    <citation type="submission" date="2020-12" db="EMBL/GenBank/DDBJ databases">
        <title>Metabolic potential, ecology and presence of endohyphal bacteria is reflected in genomic diversity of Mucoromycotina.</title>
        <authorList>
            <person name="Muszewska A."/>
            <person name="Okrasinska A."/>
            <person name="Steczkiewicz K."/>
            <person name="Drgas O."/>
            <person name="Orlowska M."/>
            <person name="Perlinska-Lenart U."/>
            <person name="Aleksandrzak-Piekarczyk T."/>
            <person name="Szatraj K."/>
            <person name="Zielenkiewicz U."/>
            <person name="Pilsyk S."/>
            <person name="Malc E."/>
            <person name="Mieczkowski P."/>
            <person name="Kruszewska J.S."/>
            <person name="Biernat P."/>
            <person name="Pawlowska J."/>
        </authorList>
    </citation>
    <scope>NUCLEOTIDE SEQUENCE</scope>
    <source>
        <strain evidence="9">WA0000067209</strain>
    </source>
</reference>
<sequence>MADCDLPLTASTPRTTALGLASSRIMSAFQEIYPAIQRLGKSYQQNTSNSLKFIDVYLVFIMASGVLQFLYMLAVGTFPYNAFLAGFISTVGSFVLAANLRIQTNAQNSTDFKGISPER</sequence>
<comment type="caution">
    <text evidence="9">The sequence shown here is derived from an EMBL/GenBank/DDBJ whole genome shotgun (WGS) entry which is preliminary data.</text>
</comment>
<protein>
    <recommendedName>
        <fullName evidence="8">Dolichyl-diphosphooligosaccharide--protein glycosyltransferase subunit OST2</fullName>
        <shortName evidence="8">Oligosaccharyl transferase subunit OST2</shortName>
    </recommendedName>
</protein>
<dbReference type="PANTHER" id="PTHR10705">
    <property type="entry name" value="DOLICHYL-DIPHOSPHOOLIGOSACCHARIDE--PROTEIN GLYCOSYLTRANSFERASE SUBUNIT DAD1"/>
    <property type="match status" value="1"/>
</dbReference>
<dbReference type="Pfam" id="PF02109">
    <property type="entry name" value="DAD"/>
    <property type="match status" value="1"/>
</dbReference>
<accession>A0A8H7U876</accession>
<dbReference type="InterPro" id="IPR003038">
    <property type="entry name" value="DAD/Ost2"/>
</dbReference>